<accession>A0A0H5AJK7</accession>
<name>A0A0H5AJK7_9PSED</name>
<protein>
    <submittedName>
        <fullName evidence="1">Uncharacterized protein</fullName>
    </submittedName>
</protein>
<dbReference type="KEGG" id="ptv:AA957_28465"/>
<evidence type="ECO:0000313" key="1">
    <source>
        <dbReference type="EMBL" id="AKS09885.1"/>
    </source>
</evidence>
<organism evidence="1 2">
    <name type="scientific">Pseudomonas trivialis</name>
    <dbReference type="NCBI Taxonomy" id="200450"/>
    <lineage>
        <taxon>Bacteria</taxon>
        <taxon>Pseudomonadati</taxon>
        <taxon>Pseudomonadota</taxon>
        <taxon>Gammaproteobacteria</taxon>
        <taxon>Pseudomonadales</taxon>
        <taxon>Pseudomonadaceae</taxon>
        <taxon>Pseudomonas</taxon>
    </lineage>
</organism>
<dbReference type="AlphaFoldDB" id="A0A0H5AJK7"/>
<reference evidence="2" key="2">
    <citation type="submission" date="2015-05" db="EMBL/GenBank/DDBJ databases">
        <authorList>
            <person name="Swarnkar M.K."/>
            <person name="Vyas P."/>
            <person name="Rahi P."/>
            <person name="Thakur R."/>
            <person name="Thakur N."/>
            <person name="Singh A.K."/>
            <person name="Gulati A."/>
        </authorList>
    </citation>
    <scope>NUCLEOTIDE SEQUENCE [LARGE SCALE GENOMIC DNA]</scope>
    <source>
        <strain evidence="2">745</strain>
    </source>
</reference>
<evidence type="ECO:0000313" key="2">
    <source>
        <dbReference type="Proteomes" id="UP000036608"/>
    </source>
</evidence>
<dbReference type="PATRIC" id="fig|200450.3.peg.5851"/>
<reference evidence="1 2" key="1">
    <citation type="journal article" date="2015" name="Genome Announc.">
        <title>Complete Genome Sequence of the Rhizobacterium Pseudomonas trivialis Strain IHBB745 with Multiple Plant Growth-Promoting Activities and Tolerance to Desiccation and Alkalinity.</title>
        <authorList>
            <person name="Gulati A."/>
            <person name="Swarnkar M.K."/>
            <person name="Vyas P."/>
            <person name="Rahi P."/>
            <person name="Thakur R."/>
            <person name="Thakur N."/>
            <person name="Singh A.K."/>
        </authorList>
    </citation>
    <scope>NUCLEOTIDE SEQUENCE [LARGE SCALE GENOMIC DNA]</scope>
    <source>
        <strain evidence="2">745</strain>
    </source>
</reference>
<gene>
    <name evidence="1" type="ORF">AA957_28465</name>
</gene>
<sequence>MAKTIEKPATEEQATAVPASLTFRDLVYTSRTLVVPGTDRTYPVTKHLVVVPESDKEAVAFLKAHSEYAAQEG</sequence>
<dbReference type="OrthoDB" id="6999993at2"/>
<dbReference type="EMBL" id="CP011507">
    <property type="protein sequence ID" value="AKS09885.1"/>
    <property type="molecule type" value="Genomic_DNA"/>
</dbReference>
<dbReference type="Proteomes" id="UP000036608">
    <property type="component" value="Chromosome"/>
</dbReference>
<proteinExistence type="predicted"/>